<feature type="chain" id="PRO_5032436906" description="LPXTG cell wall anchor domain-containing protein" evidence="1">
    <location>
        <begin position="35"/>
        <end position="177"/>
    </location>
</feature>
<dbReference type="AlphaFoldDB" id="A0A852RWL7"/>
<comment type="caution">
    <text evidence="2">The sequence shown here is derived from an EMBL/GenBank/DDBJ whole genome shotgun (WGS) entry which is preliminary data.</text>
</comment>
<evidence type="ECO:0000313" key="2">
    <source>
        <dbReference type="EMBL" id="NYD33260.1"/>
    </source>
</evidence>
<keyword evidence="3" id="KW-1185">Reference proteome</keyword>
<name>A0A852RWL7_9ACTN</name>
<reference evidence="2 3" key="1">
    <citation type="submission" date="2020-07" db="EMBL/GenBank/DDBJ databases">
        <title>Sequencing the genomes of 1000 actinobacteria strains.</title>
        <authorList>
            <person name="Klenk H.-P."/>
        </authorList>
    </citation>
    <scope>NUCLEOTIDE SEQUENCE [LARGE SCALE GENOMIC DNA]</scope>
    <source>
        <strain evidence="2 3">DSM 19082</strain>
    </source>
</reference>
<proteinExistence type="predicted"/>
<sequence>MGISMRRHLVLGSAVVAPLAFLLALVGWGSPASADDYTPALPTSCRVSVPATVVGDRVVVRVRGSVAGHVQPTGNVTVEVDKSFSKKVRYDGVAVEVLGPRLSRGEHKASATFVPDDVKKFSGCRDAVTFSVGAEQAGGGGTGGLPNTGGPHLGFLLAGVGLVATGGGLVERGRRRA</sequence>
<evidence type="ECO:0000256" key="1">
    <source>
        <dbReference type="SAM" id="SignalP"/>
    </source>
</evidence>
<dbReference type="RefSeq" id="WP_179729335.1">
    <property type="nucleotide sequence ID" value="NZ_BAABEF010000001.1"/>
</dbReference>
<dbReference type="Proteomes" id="UP000582231">
    <property type="component" value="Unassembled WGS sequence"/>
</dbReference>
<organism evidence="2 3">
    <name type="scientific">Nocardioides kongjuensis</name>
    <dbReference type="NCBI Taxonomy" id="349522"/>
    <lineage>
        <taxon>Bacteria</taxon>
        <taxon>Bacillati</taxon>
        <taxon>Actinomycetota</taxon>
        <taxon>Actinomycetes</taxon>
        <taxon>Propionibacteriales</taxon>
        <taxon>Nocardioidaceae</taxon>
        <taxon>Nocardioides</taxon>
    </lineage>
</organism>
<evidence type="ECO:0008006" key="4">
    <source>
        <dbReference type="Google" id="ProtNLM"/>
    </source>
</evidence>
<keyword evidence="1" id="KW-0732">Signal</keyword>
<gene>
    <name evidence="2" type="ORF">BJ958_004806</name>
</gene>
<feature type="signal peptide" evidence="1">
    <location>
        <begin position="1"/>
        <end position="34"/>
    </location>
</feature>
<protein>
    <recommendedName>
        <fullName evidence="4">LPXTG cell wall anchor domain-containing protein</fullName>
    </recommendedName>
</protein>
<accession>A0A852RWL7</accession>
<dbReference type="EMBL" id="JACCBF010000001">
    <property type="protein sequence ID" value="NYD33260.1"/>
    <property type="molecule type" value="Genomic_DNA"/>
</dbReference>
<evidence type="ECO:0000313" key="3">
    <source>
        <dbReference type="Proteomes" id="UP000582231"/>
    </source>
</evidence>